<evidence type="ECO:0000256" key="3">
    <source>
        <dbReference type="ARBA" id="ARBA00023277"/>
    </source>
</evidence>
<dbReference type="STRING" id="1122204.SAMN05421781_1450"/>
<evidence type="ECO:0000313" key="7">
    <source>
        <dbReference type="Proteomes" id="UP000199488"/>
    </source>
</evidence>
<evidence type="ECO:0000256" key="1">
    <source>
        <dbReference type="ARBA" id="ARBA00000644"/>
    </source>
</evidence>
<evidence type="ECO:0000256" key="4">
    <source>
        <dbReference type="HAMAP-Rule" id="MF_01241"/>
    </source>
</evidence>
<comment type="function">
    <text evidence="4">Catalyzes the reversible isomerization-deamination of glucosamine 6-phosphate (GlcN6P) to form fructose 6-phosphate (Fru6P) and ammonium ion.</text>
</comment>
<dbReference type="RefSeq" id="WP_091613047.1">
    <property type="nucleotide sequence ID" value="NZ_FNNC01000002.1"/>
</dbReference>
<dbReference type="OrthoDB" id="9791139at2"/>
<dbReference type="EMBL" id="FNNC01000002">
    <property type="protein sequence ID" value="SDW44364.1"/>
    <property type="molecule type" value="Genomic_DNA"/>
</dbReference>
<dbReference type="CDD" id="cd01399">
    <property type="entry name" value="GlcN6P_deaminase"/>
    <property type="match status" value="1"/>
</dbReference>
<dbReference type="PANTHER" id="PTHR11280:SF5">
    <property type="entry name" value="GLUCOSAMINE-6-PHOSPHATE ISOMERASE"/>
    <property type="match status" value="1"/>
</dbReference>
<feature type="active site" description="Proton acceptor; for ring-opening step" evidence="4">
    <location>
        <position position="138"/>
    </location>
</feature>
<evidence type="ECO:0000313" key="6">
    <source>
        <dbReference type="EMBL" id="SDW44364.1"/>
    </source>
</evidence>
<dbReference type="NCBIfam" id="TIGR00502">
    <property type="entry name" value="nagB"/>
    <property type="match status" value="1"/>
</dbReference>
<dbReference type="GO" id="GO:0019262">
    <property type="term" value="P:N-acetylneuraminate catabolic process"/>
    <property type="evidence" value="ECO:0007669"/>
    <property type="project" value="UniProtKB-UniRule"/>
</dbReference>
<dbReference type="EC" id="3.5.99.6" evidence="4"/>
<dbReference type="GO" id="GO:0004342">
    <property type="term" value="F:glucosamine-6-phosphate deaminase activity"/>
    <property type="evidence" value="ECO:0007669"/>
    <property type="project" value="UniProtKB-UniRule"/>
</dbReference>
<feature type="active site" description="For ring-opening step" evidence="4">
    <location>
        <position position="136"/>
    </location>
</feature>
<feature type="active site" description="For ring-opening step" evidence="4">
    <location>
        <position position="143"/>
    </location>
</feature>
<proteinExistence type="inferred from homology"/>
<gene>
    <name evidence="4" type="primary">nagB</name>
    <name evidence="6" type="ORF">SAMN05421781_1450</name>
</gene>
<comment type="pathway">
    <text evidence="4">Amino-sugar metabolism; N-acetylneuraminate degradation; D-fructose 6-phosphate from N-acetylneuraminate: step 5/5.</text>
</comment>
<sequence length="251" mass="27980">MKLIRVTDREALSVHAAEMIAGKVQEKPDSVLGLATGGTPEGTYQQLKKIYDRGGIDLSRVTTFNLDEYAGMPKEHPQSYHAYMQHKVFRPLQLRPEQTHLPNGTADDLEQECRRYEKHIAAAGGIDMQLLGIGENGHIGFNEPGTSFSSRTHVIQLKPSTREANARYFATIEDVPEQAVTMGIETIMESREILLLVFGRRKKEALLRLLEGEVQEDFPASVLKKHSSVTVIADEEALADVPAEVLRRFTG</sequence>
<dbReference type="GO" id="GO:0005737">
    <property type="term" value="C:cytoplasm"/>
    <property type="evidence" value="ECO:0007669"/>
    <property type="project" value="TreeGrafter"/>
</dbReference>
<dbReference type="Gene3D" id="3.40.50.1360">
    <property type="match status" value="1"/>
</dbReference>
<dbReference type="InterPro" id="IPR004547">
    <property type="entry name" value="Glucosamine6P_isomerase"/>
</dbReference>
<keyword evidence="7" id="KW-1185">Reference proteome</keyword>
<feature type="domain" description="Glucosamine/galactosamine-6-phosphate isomerase" evidence="5">
    <location>
        <begin position="11"/>
        <end position="229"/>
    </location>
</feature>
<dbReference type="HAMAP" id="MF_01241">
    <property type="entry name" value="GlcN6P_deamin"/>
    <property type="match status" value="1"/>
</dbReference>
<dbReference type="SUPFAM" id="SSF100950">
    <property type="entry name" value="NagB/RpiA/CoA transferase-like"/>
    <property type="match status" value="1"/>
</dbReference>
<dbReference type="GO" id="GO:0006043">
    <property type="term" value="P:glucosamine catabolic process"/>
    <property type="evidence" value="ECO:0007669"/>
    <property type="project" value="TreeGrafter"/>
</dbReference>
<evidence type="ECO:0000256" key="2">
    <source>
        <dbReference type="ARBA" id="ARBA00022801"/>
    </source>
</evidence>
<protein>
    <recommendedName>
        <fullName evidence="4">Glucosamine-6-phosphate deaminase</fullName>
        <ecNumber evidence="4">3.5.99.6</ecNumber>
    </recommendedName>
    <alternativeName>
        <fullName evidence="4">GlcN6P deaminase</fullName>
        <shortName evidence="4">GNPDA</shortName>
    </alternativeName>
    <alternativeName>
        <fullName evidence="4">Glucosamine-6-phosphate isomerase</fullName>
    </alternativeName>
</protein>
<dbReference type="GO" id="GO:0042802">
    <property type="term" value="F:identical protein binding"/>
    <property type="evidence" value="ECO:0007669"/>
    <property type="project" value="TreeGrafter"/>
</dbReference>
<dbReference type="GO" id="GO:0006046">
    <property type="term" value="P:N-acetylglucosamine catabolic process"/>
    <property type="evidence" value="ECO:0007669"/>
    <property type="project" value="UniProtKB-UniRule"/>
</dbReference>
<dbReference type="InterPro" id="IPR006148">
    <property type="entry name" value="Glc/Gal-6P_isomerase"/>
</dbReference>
<evidence type="ECO:0000259" key="5">
    <source>
        <dbReference type="Pfam" id="PF01182"/>
    </source>
</evidence>
<dbReference type="FunFam" id="3.40.50.1360:FF:000003">
    <property type="entry name" value="Glucosamine-6-phosphate deaminase"/>
    <property type="match status" value="1"/>
</dbReference>
<keyword evidence="3 4" id="KW-0119">Carbohydrate metabolism</keyword>
<dbReference type="GO" id="GO:0005975">
    <property type="term" value="P:carbohydrate metabolic process"/>
    <property type="evidence" value="ECO:0007669"/>
    <property type="project" value="InterPro"/>
</dbReference>
<comment type="caution">
    <text evidence="4">Lacks conserved residue(s) required for the propagation of feature annotation.</text>
</comment>
<organism evidence="6 7">
    <name type="scientific">Marinococcus luteus</name>
    <dbReference type="NCBI Taxonomy" id="1122204"/>
    <lineage>
        <taxon>Bacteria</taxon>
        <taxon>Bacillati</taxon>
        <taxon>Bacillota</taxon>
        <taxon>Bacilli</taxon>
        <taxon>Bacillales</taxon>
        <taxon>Bacillaceae</taxon>
        <taxon>Marinococcus</taxon>
    </lineage>
</organism>
<dbReference type="PANTHER" id="PTHR11280">
    <property type="entry name" value="GLUCOSAMINE-6-PHOSPHATE ISOMERASE"/>
    <property type="match status" value="1"/>
</dbReference>
<feature type="active site" description="Proton acceptor; for enolization step" evidence="4">
    <location>
        <position position="67"/>
    </location>
</feature>
<comment type="similarity">
    <text evidence="4">Belongs to the glucosamine/galactosamine-6-phosphate isomerase family. NagB subfamily.</text>
</comment>
<dbReference type="AlphaFoldDB" id="A0A1H2TM70"/>
<dbReference type="UniPathway" id="UPA00629">
    <property type="reaction ID" value="UER00684"/>
</dbReference>
<dbReference type="Pfam" id="PF01182">
    <property type="entry name" value="Glucosamine_iso"/>
    <property type="match status" value="1"/>
</dbReference>
<accession>A0A1H2TM70</accession>
<name>A0A1H2TM70_9BACI</name>
<keyword evidence="2 4" id="KW-0378">Hydrolase</keyword>
<reference evidence="6 7" key="1">
    <citation type="submission" date="2016-10" db="EMBL/GenBank/DDBJ databases">
        <authorList>
            <person name="de Groot N.N."/>
        </authorList>
    </citation>
    <scope>NUCLEOTIDE SEQUENCE [LARGE SCALE GENOMIC DNA]</scope>
    <source>
        <strain evidence="6 7">DSM 23126</strain>
    </source>
</reference>
<dbReference type="Proteomes" id="UP000199488">
    <property type="component" value="Unassembled WGS sequence"/>
</dbReference>
<comment type="catalytic activity">
    <reaction evidence="1 4">
        <text>alpha-D-glucosamine 6-phosphate + H2O = beta-D-fructose 6-phosphate + NH4(+)</text>
        <dbReference type="Rhea" id="RHEA:12172"/>
        <dbReference type="ChEBI" id="CHEBI:15377"/>
        <dbReference type="ChEBI" id="CHEBI:28938"/>
        <dbReference type="ChEBI" id="CHEBI:57634"/>
        <dbReference type="ChEBI" id="CHEBI:75989"/>
        <dbReference type="EC" id="3.5.99.6"/>
    </reaction>
</comment>
<dbReference type="InterPro" id="IPR037171">
    <property type="entry name" value="NagB/RpiA_transferase-like"/>
</dbReference>